<dbReference type="SUPFAM" id="SSF53335">
    <property type="entry name" value="S-adenosyl-L-methionine-dependent methyltransferases"/>
    <property type="match status" value="1"/>
</dbReference>
<comment type="similarity">
    <text evidence="6">Belongs to the class I-like SAM-binding methyltransferase superfamily. C5-methyltransferase family.</text>
</comment>
<proteinExistence type="inferred from homology"/>
<keyword evidence="5" id="KW-0680">Restriction system</keyword>
<dbReference type="GO" id="GO:0009307">
    <property type="term" value="P:DNA restriction-modification system"/>
    <property type="evidence" value="ECO:0007669"/>
    <property type="project" value="UniProtKB-KW"/>
</dbReference>
<dbReference type="PROSITE" id="PS51679">
    <property type="entry name" value="SAM_MT_C5"/>
    <property type="match status" value="1"/>
</dbReference>
<dbReference type="PANTHER" id="PTHR46098:SF1">
    <property type="entry name" value="TRNA (CYTOSINE(38)-C(5))-METHYLTRANSFERASE"/>
    <property type="match status" value="1"/>
</dbReference>
<keyword evidence="4 6" id="KW-0949">S-adenosyl-L-methionine</keyword>
<dbReference type="RefSeq" id="WP_012009105.1">
    <property type="nucleotide sequence ID" value="NC_009848.4"/>
</dbReference>
<name>A8FAI7_BACP2</name>
<dbReference type="GeneID" id="5619809"/>
<dbReference type="eggNOG" id="COG0270">
    <property type="taxonomic scope" value="Bacteria"/>
</dbReference>
<keyword evidence="3 6" id="KW-0808">Transferase</keyword>
<dbReference type="EMBL" id="CP000813">
    <property type="protein sequence ID" value="ABV61254.1"/>
    <property type="molecule type" value="Genomic_DNA"/>
</dbReference>
<protein>
    <recommendedName>
        <fullName evidence="1">DNA (cytosine-5-)-methyltransferase</fullName>
        <ecNumber evidence="1">2.1.1.37</ecNumber>
    </recommendedName>
</protein>
<dbReference type="InterPro" id="IPR029063">
    <property type="entry name" value="SAM-dependent_MTases_sf"/>
</dbReference>
<keyword evidence="2 6" id="KW-0489">Methyltransferase</keyword>
<reference evidence="7 8" key="1">
    <citation type="journal article" date="2007" name="PLoS ONE">
        <title>Paradoxical DNA repair and peroxide resistance gene conservation in Bacillus pumilus SAFR-032.</title>
        <authorList>
            <person name="Gioia J."/>
            <person name="Yerrapragada S."/>
            <person name="Qin X."/>
            <person name="Jiang H."/>
            <person name="Igboeli O.C."/>
            <person name="Muzny D."/>
            <person name="Dugan-Rocha S."/>
            <person name="Ding Y."/>
            <person name="Hawes A."/>
            <person name="Liu W."/>
            <person name="Perez L."/>
            <person name="Kovar C."/>
            <person name="Dinh H."/>
            <person name="Lee S."/>
            <person name="Nazareth L."/>
            <person name="Blyth P."/>
            <person name="Holder M."/>
            <person name="Buhay C."/>
            <person name="Tirumalai M.R."/>
            <person name="Liu Y."/>
            <person name="Dasgupta I."/>
            <person name="Bokhetache L."/>
            <person name="Fujita M."/>
            <person name="Karouia F."/>
            <person name="Eswara Moorthy P."/>
            <person name="Siefert J."/>
            <person name="Uzman A."/>
            <person name="Buzumbo P."/>
            <person name="Verma A."/>
            <person name="Zwiya H."/>
            <person name="McWilliams B.D."/>
            <person name="Olowu A."/>
            <person name="Clinkenbeard K.D."/>
            <person name="Newcombe D."/>
            <person name="Golebiewski L."/>
            <person name="Petrosino J.F."/>
            <person name="Nicholson W.L."/>
            <person name="Fox G.E."/>
            <person name="Venkateswaran K."/>
            <person name="Highlander S.K."/>
            <person name="Weinstock G.M."/>
        </authorList>
    </citation>
    <scope>NUCLEOTIDE SEQUENCE [LARGE SCALE GENOMIC DNA]</scope>
    <source>
        <strain evidence="7 8">SAFR-032</strain>
    </source>
</reference>
<feature type="active site" evidence="6">
    <location>
        <position position="89"/>
    </location>
</feature>
<organism evidence="7 8">
    <name type="scientific">Bacillus pumilus (strain SAFR-032)</name>
    <dbReference type="NCBI Taxonomy" id="315750"/>
    <lineage>
        <taxon>Bacteria</taxon>
        <taxon>Bacillati</taxon>
        <taxon>Bacillota</taxon>
        <taxon>Bacilli</taxon>
        <taxon>Bacillales</taxon>
        <taxon>Bacillaceae</taxon>
        <taxon>Bacillus</taxon>
    </lineage>
</organism>
<dbReference type="OrthoDB" id="9813719at2"/>
<dbReference type="Pfam" id="PF00145">
    <property type="entry name" value="DNA_methylase"/>
    <property type="match status" value="1"/>
</dbReference>
<dbReference type="EC" id="2.1.1.37" evidence="1"/>
<evidence type="ECO:0000256" key="6">
    <source>
        <dbReference type="PROSITE-ProRule" id="PRU01016"/>
    </source>
</evidence>
<reference evidence="7 8" key="2">
    <citation type="journal article" date="2013" name="Extremophiles">
        <title>An ICEBs1-like element may be associated with the extreme radiation and desiccation resistance of Bacillus pumilus SAFR-032 spores.</title>
        <authorList>
            <person name="Tirumalai M.R."/>
            <person name="Fox G.E."/>
        </authorList>
    </citation>
    <scope>NUCLEOTIDE SEQUENCE [LARGE SCALE GENOMIC DNA]</scope>
    <source>
        <strain evidence="7 8">SAFR-032</strain>
    </source>
</reference>
<evidence type="ECO:0000313" key="8">
    <source>
        <dbReference type="Proteomes" id="UP000001355"/>
    </source>
</evidence>
<dbReference type="REBASE" id="16306">
    <property type="entry name" value="M.Bpu32ORF561P"/>
</dbReference>
<evidence type="ECO:0000256" key="2">
    <source>
        <dbReference type="ARBA" id="ARBA00022603"/>
    </source>
</evidence>
<dbReference type="HOGENOM" id="CLU_006958_5_1_9"/>
<evidence type="ECO:0000256" key="1">
    <source>
        <dbReference type="ARBA" id="ARBA00011975"/>
    </source>
</evidence>
<dbReference type="GO" id="GO:0003886">
    <property type="term" value="F:DNA (cytosine-5-)-methyltransferase activity"/>
    <property type="evidence" value="ECO:0007669"/>
    <property type="project" value="UniProtKB-EC"/>
</dbReference>
<dbReference type="AlphaFoldDB" id="A8FAI7"/>
<dbReference type="PANTHER" id="PTHR46098">
    <property type="entry name" value="TRNA (CYTOSINE(38)-C(5))-METHYLTRANSFERASE"/>
    <property type="match status" value="1"/>
</dbReference>
<evidence type="ECO:0000313" key="7">
    <source>
        <dbReference type="EMBL" id="ABV61254.1"/>
    </source>
</evidence>
<evidence type="ECO:0000256" key="5">
    <source>
        <dbReference type="ARBA" id="ARBA00022747"/>
    </source>
</evidence>
<dbReference type="GO" id="GO:0032259">
    <property type="term" value="P:methylation"/>
    <property type="evidence" value="ECO:0007669"/>
    <property type="project" value="UniProtKB-KW"/>
</dbReference>
<gene>
    <name evidence="7" type="ordered locus">BPUM_0561</name>
</gene>
<keyword evidence="8" id="KW-1185">Reference proteome</keyword>
<dbReference type="STRING" id="315750.BPUM_0561"/>
<dbReference type="InterPro" id="IPR050750">
    <property type="entry name" value="C5-MTase"/>
</dbReference>
<dbReference type="Proteomes" id="UP000001355">
    <property type="component" value="Chromosome"/>
</dbReference>
<evidence type="ECO:0000256" key="3">
    <source>
        <dbReference type="ARBA" id="ARBA00022679"/>
    </source>
</evidence>
<dbReference type="PRINTS" id="PR00105">
    <property type="entry name" value="C5METTRFRASE"/>
</dbReference>
<dbReference type="Gene3D" id="3.40.50.150">
    <property type="entry name" value="Vaccinia Virus protein VP39"/>
    <property type="match status" value="1"/>
</dbReference>
<dbReference type="KEGG" id="bpu:BPUM_0561"/>
<accession>A8FAI7</accession>
<reference evidence="7 8" key="3">
    <citation type="journal article" date="2013" name="PLoS ONE">
        <title>Candidate genes that may be responsible for the unusual resistances exhibited by Bacillus pumilus SAFR-032 spores.</title>
        <authorList>
            <person name="Tirumalai M.R."/>
            <person name="Rastogi R."/>
            <person name="Zamani N."/>
            <person name="O'Bryant Williams E."/>
            <person name="Allen S."/>
            <person name="Diouf F."/>
            <person name="Kwende S."/>
            <person name="Weinstock G.M."/>
            <person name="Venkateswaran K.J."/>
            <person name="Fox G.E."/>
        </authorList>
    </citation>
    <scope>NUCLEOTIDE SEQUENCE [LARGE SCALE GENOMIC DNA]</scope>
    <source>
        <strain evidence="7 8">SAFR-032</strain>
    </source>
</reference>
<dbReference type="InterPro" id="IPR001525">
    <property type="entry name" value="C5_MeTfrase"/>
</dbReference>
<sequence length="261" mass="29054">MQNGWGDIKVRSIELFAGIGGIALAAEMAGIEVMVFCEQNDFCRKVLNKNFPGVPVFNDVKKLNRELLEEEGLINRNESIDIISGGYPCQGESVIGDRKGEKDDRWLWPEMFRLTKELRPDWVVGENVAGHVTMGLDKVLSDLESENYETRTFVFPAISVGAPHQRYRTFVVAHSCSKSKSQTDKAFSTFGKKGDTWNNLARGIGTEIPRAYWETHKSPSVGVDDGIPDRVDRSIALGNAVVPQQIYPIFKGIVESSMIKG</sequence>
<evidence type="ECO:0000256" key="4">
    <source>
        <dbReference type="ARBA" id="ARBA00022691"/>
    </source>
</evidence>